<evidence type="ECO:0000313" key="3">
    <source>
        <dbReference type="Proteomes" id="UP000656548"/>
    </source>
</evidence>
<sequence>MSGLAGSAGGQRQPALDLIKIALTLTGGVGGVIVLVVAYRKQRLGEAAERREVAASRREEIKLFTERFMKAAEQLGNATATVRLAGVYAMADLADESIERRQTCINVLCGHLRMHCSSEPPVDPVDLAQWRGERQVRHTIFRVIADHLREDAPTSWQGHDFDFTGALIDGADFHEIRVTGGNITFQEAVFPRGKVDFDGAIFSGGVIDFSNASVSGGTVNFGCVKFAGSVVHFFETEVHDGGLDFSYTRLSAGALNLDDMILSSGRIDFHNATFIGARVTFSCTKFDGAHMSFREAKFRAGSLALGDCQFSSGSSVEFGQAEFAGGYVGIHRASYSGGVLNFADPTSWDTPPEIDLTSKGALAAVRMPGFVAERPVPA</sequence>
<evidence type="ECO:0000256" key="1">
    <source>
        <dbReference type="SAM" id="Phobius"/>
    </source>
</evidence>
<dbReference type="RefSeq" id="WP_192744865.1">
    <property type="nucleotide sequence ID" value="NZ_JADBEJ010000005.1"/>
</dbReference>
<dbReference type="InterPro" id="IPR001646">
    <property type="entry name" value="5peptide_repeat"/>
</dbReference>
<gene>
    <name evidence="2" type="ORF">H4W30_004803</name>
</gene>
<proteinExistence type="predicted"/>
<reference evidence="2 3" key="1">
    <citation type="submission" date="2020-10" db="EMBL/GenBank/DDBJ databases">
        <title>Sequencing the genomes of 1000 actinobacteria strains.</title>
        <authorList>
            <person name="Klenk H.-P."/>
        </authorList>
    </citation>
    <scope>NUCLEOTIDE SEQUENCE [LARGE SCALE GENOMIC DNA]</scope>
    <source>
        <strain evidence="2 3">DSM 46661</strain>
    </source>
</reference>
<feature type="transmembrane region" description="Helical" evidence="1">
    <location>
        <begin position="18"/>
        <end position="39"/>
    </location>
</feature>
<dbReference type="Gene3D" id="2.160.20.80">
    <property type="entry name" value="E3 ubiquitin-protein ligase SopA"/>
    <property type="match status" value="1"/>
</dbReference>
<dbReference type="Proteomes" id="UP000656548">
    <property type="component" value="Unassembled WGS sequence"/>
</dbReference>
<dbReference type="Pfam" id="PF13576">
    <property type="entry name" value="Pentapeptide_3"/>
    <property type="match status" value="1"/>
</dbReference>
<keyword evidence="1" id="KW-1133">Transmembrane helix</keyword>
<name>A0ABR9LAM0_9PSEU</name>
<keyword evidence="1" id="KW-0812">Transmembrane</keyword>
<evidence type="ECO:0000313" key="2">
    <source>
        <dbReference type="EMBL" id="MBE1577743.1"/>
    </source>
</evidence>
<dbReference type="EMBL" id="JADBEJ010000005">
    <property type="protein sequence ID" value="MBE1577743.1"/>
    <property type="molecule type" value="Genomic_DNA"/>
</dbReference>
<accession>A0ABR9LAM0</accession>
<organism evidence="2 3">
    <name type="scientific">Amycolatopsis roodepoortensis</name>
    <dbReference type="NCBI Taxonomy" id="700274"/>
    <lineage>
        <taxon>Bacteria</taxon>
        <taxon>Bacillati</taxon>
        <taxon>Actinomycetota</taxon>
        <taxon>Actinomycetes</taxon>
        <taxon>Pseudonocardiales</taxon>
        <taxon>Pseudonocardiaceae</taxon>
        <taxon>Amycolatopsis</taxon>
    </lineage>
</organism>
<comment type="caution">
    <text evidence="2">The sequence shown here is derived from an EMBL/GenBank/DDBJ whole genome shotgun (WGS) entry which is preliminary data.</text>
</comment>
<protein>
    <submittedName>
        <fullName evidence="2">Uncharacterized protein YjbI with pentapeptide repeats</fullName>
    </submittedName>
</protein>
<keyword evidence="3" id="KW-1185">Reference proteome</keyword>
<keyword evidence="1" id="KW-0472">Membrane</keyword>